<comment type="subcellular location">
    <subcellularLocation>
        <location evidence="1">Secreted</location>
    </subcellularLocation>
</comment>
<organism evidence="4 5">
    <name type="scientific">Nonomuraea fuscirosea</name>
    <dbReference type="NCBI Taxonomy" id="1291556"/>
    <lineage>
        <taxon>Bacteria</taxon>
        <taxon>Bacillati</taxon>
        <taxon>Actinomycetota</taxon>
        <taxon>Actinomycetes</taxon>
        <taxon>Streptosporangiales</taxon>
        <taxon>Streptosporangiaceae</taxon>
        <taxon>Nonomuraea</taxon>
    </lineage>
</organism>
<dbReference type="Gene3D" id="3.20.20.370">
    <property type="entry name" value="Glycoside hydrolase/deacetylase"/>
    <property type="match status" value="1"/>
</dbReference>
<dbReference type="CDD" id="cd10918">
    <property type="entry name" value="CE4_NodB_like_5s_6s"/>
    <property type="match status" value="1"/>
</dbReference>
<reference evidence="4 5" key="1">
    <citation type="submission" date="2018-03" db="EMBL/GenBank/DDBJ databases">
        <title>Genomic Encyclopedia of Type Strains, Phase III (KMG-III): the genomes of soil and plant-associated and newly described type strains.</title>
        <authorList>
            <person name="Whitman W."/>
        </authorList>
    </citation>
    <scope>NUCLEOTIDE SEQUENCE [LARGE SCALE GENOMIC DNA]</scope>
    <source>
        <strain evidence="4 5">CGMCC 4.7104</strain>
    </source>
</reference>
<dbReference type="GO" id="GO:0016810">
    <property type="term" value="F:hydrolase activity, acting on carbon-nitrogen (but not peptide) bonds"/>
    <property type="evidence" value="ECO:0007669"/>
    <property type="project" value="InterPro"/>
</dbReference>
<sequence length="241" mass="26852">MDQIARWRVTTMPLVLMYHSVERYDSDPFRVTVSPGRFARQLGWLARQGLTGVSMRELLRRHAEGTARGLVGLTFDDGYDDFLGEVVPLLLKHRFTATVFVVSELLGGHNGWDAGGPRKRLMDEDGVRRAASLGMEIGSHSAGHRSLAGLSEAELRHEVTASKATLERVLGDEVSGFCYPYGHATAREVNAVRAAGYGYACAIWRSPLNGRHLLPRTYVGERDGGLRLSVKRVRHRVRWGR</sequence>
<evidence type="ECO:0000259" key="3">
    <source>
        <dbReference type="PROSITE" id="PS51677"/>
    </source>
</evidence>
<dbReference type="GO" id="GO:0005975">
    <property type="term" value="P:carbohydrate metabolic process"/>
    <property type="evidence" value="ECO:0007669"/>
    <property type="project" value="InterPro"/>
</dbReference>
<dbReference type="PROSITE" id="PS51677">
    <property type="entry name" value="NODB"/>
    <property type="match status" value="1"/>
</dbReference>
<keyword evidence="5" id="KW-1185">Reference proteome</keyword>
<keyword evidence="2" id="KW-0732">Signal</keyword>
<dbReference type="EMBL" id="PVNG01000029">
    <property type="protein sequence ID" value="PRX53023.1"/>
    <property type="molecule type" value="Genomic_DNA"/>
</dbReference>
<dbReference type="PANTHER" id="PTHR34216">
    <property type="match status" value="1"/>
</dbReference>
<evidence type="ECO:0000256" key="1">
    <source>
        <dbReference type="ARBA" id="ARBA00004613"/>
    </source>
</evidence>
<dbReference type="AlphaFoldDB" id="A0A2T0M6D8"/>
<dbReference type="InterPro" id="IPR051398">
    <property type="entry name" value="Polysacch_Deacetylase"/>
</dbReference>
<feature type="domain" description="NodB homology" evidence="3">
    <location>
        <begin position="69"/>
        <end position="241"/>
    </location>
</feature>
<dbReference type="Proteomes" id="UP000238312">
    <property type="component" value="Unassembled WGS sequence"/>
</dbReference>
<evidence type="ECO:0000313" key="5">
    <source>
        <dbReference type="Proteomes" id="UP000238312"/>
    </source>
</evidence>
<dbReference type="Pfam" id="PF01522">
    <property type="entry name" value="Polysacc_deac_1"/>
    <property type="match status" value="1"/>
</dbReference>
<dbReference type="PANTHER" id="PTHR34216:SF3">
    <property type="entry name" value="POLY-BETA-1,6-N-ACETYL-D-GLUCOSAMINE N-DEACETYLASE"/>
    <property type="match status" value="1"/>
</dbReference>
<proteinExistence type="predicted"/>
<dbReference type="SUPFAM" id="SSF88713">
    <property type="entry name" value="Glycoside hydrolase/deacetylase"/>
    <property type="match status" value="1"/>
</dbReference>
<dbReference type="GO" id="GO:0005576">
    <property type="term" value="C:extracellular region"/>
    <property type="evidence" value="ECO:0007669"/>
    <property type="project" value="UniProtKB-SubCell"/>
</dbReference>
<evidence type="ECO:0000256" key="2">
    <source>
        <dbReference type="ARBA" id="ARBA00022729"/>
    </source>
</evidence>
<evidence type="ECO:0000313" key="4">
    <source>
        <dbReference type="EMBL" id="PRX53023.1"/>
    </source>
</evidence>
<dbReference type="InterPro" id="IPR002509">
    <property type="entry name" value="NODB_dom"/>
</dbReference>
<dbReference type="InterPro" id="IPR011330">
    <property type="entry name" value="Glyco_hydro/deAcase_b/a-brl"/>
</dbReference>
<gene>
    <name evidence="4" type="ORF">B0I32_129141</name>
</gene>
<comment type="caution">
    <text evidence="4">The sequence shown here is derived from an EMBL/GenBank/DDBJ whole genome shotgun (WGS) entry which is preliminary data.</text>
</comment>
<name>A0A2T0M6D8_9ACTN</name>
<protein>
    <submittedName>
        <fullName evidence="4">Polysaccharide deacetylase</fullName>
    </submittedName>
</protein>
<accession>A0A2T0M6D8</accession>